<evidence type="ECO:0000313" key="2">
    <source>
        <dbReference type="EMBL" id="KIA76962.1"/>
    </source>
</evidence>
<evidence type="ECO:0000313" key="3">
    <source>
        <dbReference type="Proteomes" id="UP000031307"/>
    </source>
</evidence>
<dbReference type="AlphaFoldDB" id="A0A0C1E6N7"/>
<dbReference type="PATRIC" id="fig|83552.4.peg.1916"/>
<dbReference type="EMBL" id="JSAM01000098">
    <property type="protein sequence ID" value="KIA76962.1"/>
    <property type="molecule type" value="Genomic_DNA"/>
</dbReference>
<sequence>MIKLSLLRQDQFLSTNIKEVADAVQKDGICISTKLQTREKDGCFSDFIKQIFACIGIKFERTHTPHVAKKIQAFVQEKKSELFEGDERQQNITNLTIIFQQIFKTDGLSQKKTARNQKILNDCLRLLPQAAPTSRPQEPQDSEESQTTEDLESSSESDDSEDHLSSQDSEALDVFQGTQNDSHNLQERKQIAIAAALSEDEKIQADGNAYVFNGDEIRERCAHWGALLRAGEVGVVQILEDPNFVSTIRHFTAPIKHFFGDHFDEGTMARALGMINTFIDEKQEKADRETAEILRAQKLQQEKEAFAKKIEAESYSLNDAYDQTVKWENWIKSCASDRMIQSSLRIEPLIVRYLATVPFDETEKSKIALKNLLYLSIILNSEDLILTIMHKTALFSGRAQKFIFTNVLSAALNRDHVFFLRKLDEITGRNFLAKNIYNLWRSLFNVGSEKCIDYLLEKKLLSYQKEGKQSHVLELYVESDPDLTGFDGKNIAIAEKLKKGAFEVINVPFKVDDEEQTALTYAVQKGNFQLFADFLGYEGMDLMAHNQGQRALRLAIQERNVNIVEALLRSDSKEVLWEEAKNLIPGVIATDTIDIALDKFEQACRD</sequence>
<dbReference type="RefSeq" id="WP_013925557.1">
    <property type="nucleotide sequence ID" value="NZ_JSAM01000098.1"/>
</dbReference>
<accession>A0A0C1E6N7</accession>
<dbReference type="Proteomes" id="UP000031307">
    <property type="component" value="Unassembled WGS sequence"/>
</dbReference>
<organism evidence="2 3">
    <name type="scientific">Parachlamydia acanthamoebae</name>
    <dbReference type="NCBI Taxonomy" id="83552"/>
    <lineage>
        <taxon>Bacteria</taxon>
        <taxon>Pseudomonadati</taxon>
        <taxon>Chlamydiota</taxon>
        <taxon>Chlamydiia</taxon>
        <taxon>Parachlamydiales</taxon>
        <taxon>Parachlamydiaceae</taxon>
        <taxon>Parachlamydia</taxon>
    </lineage>
</organism>
<feature type="region of interest" description="Disordered" evidence="1">
    <location>
        <begin position="130"/>
        <end position="168"/>
    </location>
</feature>
<gene>
    <name evidence="2" type="ORF">DB43_HC00270</name>
</gene>
<protein>
    <submittedName>
        <fullName evidence="2">Uncharacterized protein</fullName>
    </submittedName>
</protein>
<dbReference type="InterPro" id="IPR002110">
    <property type="entry name" value="Ankyrin_rpt"/>
</dbReference>
<reference evidence="2 3" key="1">
    <citation type="journal article" date="2014" name="Mol. Biol. Evol.">
        <title>Massive expansion of Ubiquitination-related gene families within the Chlamydiae.</title>
        <authorList>
            <person name="Domman D."/>
            <person name="Collingro A."/>
            <person name="Lagkouvardos I."/>
            <person name="Gehre L."/>
            <person name="Weinmaier T."/>
            <person name="Rattei T."/>
            <person name="Subtil A."/>
            <person name="Horn M."/>
        </authorList>
    </citation>
    <scope>NUCLEOTIDE SEQUENCE [LARGE SCALE GENOMIC DNA]</scope>
    <source>
        <strain evidence="2 3">OEW1</strain>
    </source>
</reference>
<feature type="compositionally biased region" description="Acidic residues" evidence="1">
    <location>
        <begin position="140"/>
        <end position="161"/>
    </location>
</feature>
<dbReference type="Pfam" id="PF12796">
    <property type="entry name" value="Ank_2"/>
    <property type="match status" value="1"/>
</dbReference>
<comment type="caution">
    <text evidence="2">The sequence shown here is derived from an EMBL/GenBank/DDBJ whole genome shotgun (WGS) entry which is preliminary data.</text>
</comment>
<dbReference type="Gene3D" id="1.25.40.20">
    <property type="entry name" value="Ankyrin repeat-containing domain"/>
    <property type="match status" value="1"/>
</dbReference>
<dbReference type="SUPFAM" id="SSF48403">
    <property type="entry name" value="Ankyrin repeat"/>
    <property type="match status" value="1"/>
</dbReference>
<evidence type="ECO:0000256" key="1">
    <source>
        <dbReference type="SAM" id="MobiDB-lite"/>
    </source>
</evidence>
<dbReference type="InterPro" id="IPR036770">
    <property type="entry name" value="Ankyrin_rpt-contain_sf"/>
</dbReference>
<proteinExistence type="predicted"/>
<name>A0A0C1E6N7_9BACT</name>